<dbReference type="PRINTS" id="PR00019">
    <property type="entry name" value="LEURICHRPT"/>
</dbReference>
<evidence type="ECO:0000256" key="4">
    <source>
        <dbReference type="ARBA" id="ARBA00022840"/>
    </source>
</evidence>
<comment type="caution">
    <text evidence="6">The sequence shown here is derived from an EMBL/GenBank/DDBJ whole genome shotgun (WGS) entry which is preliminary data.</text>
</comment>
<evidence type="ECO:0000313" key="6">
    <source>
        <dbReference type="EMBL" id="ORX58932.1"/>
    </source>
</evidence>
<organism evidence="6 7">
    <name type="scientific">Hesseltinella vesiculosa</name>
    <dbReference type="NCBI Taxonomy" id="101127"/>
    <lineage>
        <taxon>Eukaryota</taxon>
        <taxon>Fungi</taxon>
        <taxon>Fungi incertae sedis</taxon>
        <taxon>Mucoromycota</taxon>
        <taxon>Mucoromycotina</taxon>
        <taxon>Mucoromycetes</taxon>
        <taxon>Mucorales</taxon>
        <taxon>Cunninghamellaceae</taxon>
        <taxon>Hesseltinella</taxon>
    </lineage>
</organism>
<feature type="compositionally biased region" description="Basic residues" evidence="5">
    <location>
        <begin position="483"/>
        <end position="495"/>
    </location>
</feature>
<dbReference type="SUPFAM" id="SSF52058">
    <property type="entry name" value="L domain-like"/>
    <property type="match status" value="1"/>
</dbReference>
<dbReference type="SMART" id="SM00364">
    <property type="entry name" value="LRR_BAC"/>
    <property type="match status" value="5"/>
</dbReference>
<dbReference type="Proteomes" id="UP000242146">
    <property type="component" value="Unassembled WGS sequence"/>
</dbReference>
<feature type="compositionally biased region" description="Low complexity" evidence="5">
    <location>
        <begin position="434"/>
        <end position="447"/>
    </location>
</feature>
<dbReference type="STRING" id="101127.A0A1X2GQB8"/>
<dbReference type="PANTHER" id="PTHR48056:SF81">
    <property type="entry name" value="RECEPTOR PROTEIN-TYROSINE KINASE CEPR1"/>
    <property type="match status" value="1"/>
</dbReference>
<feature type="compositionally biased region" description="Low complexity" evidence="5">
    <location>
        <begin position="538"/>
        <end position="570"/>
    </location>
</feature>
<keyword evidence="1" id="KW-0433">Leucine-rich repeat</keyword>
<feature type="region of interest" description="Disordered" evidence="5">
    <location>
        <begin position="396"/>
        <end position="508"/>
    </location>
</feature>
<dbReference type="EMBL" id="MCGT01000006">
    <property type="protein sequence ID" value="ORX58932.1"/>
    <property type="molecule type" value="Genomic_DNA"/>
</dbReference>
<keyword evidence="2" id="KW-0677">Repeat</keyword>
<dbReference type="Pfam" id="PF00560">
    <property type="entry name" value="LRR_1"/>
    <property type="match status" value="3"/>
</dbReference>
<proteinExistence type="predicted"/>
<dbReference type="GO" id="GO:0005524">
    <property type="term" value="F:ATP binding"/>
    <property type="evidence" value="ECO:0007669"/>
    <property type="project" value="UniProtKB-KW"/>
</dbReference>
<keyword evidence="3" id="KW-0547">Nucleotide-binding</keyword>
<dbReference type="InterPro" id="IPR003591">
    <property type="entry name" value="Leu-rich_rpt_typical-subtyp"/>
</dbReference>
<keyword evidence="7" id="KW-1185">Reference proteome</keyword>
<dbReference type="Gene3D" id="3.80.10.10">
    <property type="entry name" value="Ribonuclease Inhibitor"/>
    <property type="match status" value="2"/>
</dbReference>
<dbReference type="InterPro" id="IPR001611">
    <property type="entry name" value="Leu-rich_rpt"/>
</dbReference>
<evidence type="ECO:0000256" key="3">
    <source>
        <dbReference type="ARBA" id="ARBA00022741"/>
    </source>
</evidence>
<sequence>MLPNLLGGKLLTGVMPPDKHPSTPWLPVHTPILDIEACIDDPSLAPLGTHVRPVSLKKKKRRQPDSSSCSSVQSHKDTNGQVQIQPAHDMLLHNDQGAGLLMLRRCNLTAQQLAAQLHSMIPLGPLLHTIASDVNTCRRFDHLVELDISRNRLADIPLEVALLTHLRVLNASSNQITDLPSALYRHLTHLQVLNLSQNQLHTIPDELPDLLPFLVTLSLAGNRIDYLTPNVSHWQHLLHLQLGSVYGGNCLAWIPDTLVEMSRLQELDLSNNSITRLPTHMAMPSLLHLNVSKNQLGVLPSSIGQCHQLRTLNISKNHLTSLPVDLAQLANLELLDISENFVCIIPSDLLEQMKTTLLITGNPVTRPGHCDDGTQHPTDIYARILQRMSMRALPTVSPSISRYGSPAPPSDPLREASSPSIPEACGPYGRGCLPSSLPYPSPSTSSSFDAIPKEPPTQPSSTALLSPPKSPQLDPSVSSPRPDRRHRHHSRRHISHSPASLYGNDNDDSDARIDRELSFLAQRLRVNGSRRGQALTTSSSSSSLHDYATLPSSALSPSPSSVSSSSSTSPDTFAPTKFAEDDVLLSRSLLMDQTKAATEDGNDFSSDELMNMICTVVGESSEGSALEQQQPHTDILHSLRELATRVILQHDLQVPLHMIPPHLAKDLEAPRRHCTKCHLPFVNEWLTSVQVKSYRGHPAVVRRVRFCSTKCWQAYLHSRSSTMVCVHRPDTQTILRQSADQEESEWIQASMNASSSTSTSTSS</sequence>
<protein>
    <submittedName>
        <fullName evidence="6">L domain-like protein</fullName>
    </submittedName>
</protein>
<evidence type="ECO:0000256" key="5">
    <source>
        <dbReference type="SAM" id="MobiDB-lite"/>
    </source>
</evidence>
<dbReference type="AlphaFoldDB" id="A0A1X2GQB8"/>
<dbReference type="InterPro" id="IPR032675">
    <property type="entry name" value="LRR_dom_sf"/>
</dbReference>
<evidence type="ECO:0000313" key="7">
    <source>
        <dbReference type="Proteomes" id="UP000242146"/>
    </source>
</evidence>
<dbReference type="OrthoDB" id="660555at2759"/>
<dbReference type="InterPro" id="IPR050647">
    <property type="entry name" value="Plant_LRR-RLKs"/>
</dbReference>
<keyword evidence="4" id="KW-0067">ATP-binding</keyword>
<reference evidence="6 7" key="1">
    <citation type="submission" date="2016-07" db="EMBL/GenBank/DDBJ databases">
        <title>Pervasive Adenine N6-methylation of Active Genes in Fungi.</title>
        <authorList>
            <consortium name="DOE Joint Genome Institute"/>
            <person name="Mondo S.J."/>
            <person name="Dannebaum R.O."/>
            <person name="Kuo R.C."/>
            <person name="Labutti K."/>
            <person name="Haridas S."/>
            <person name="Kuo A."/>
            <person name="Salamov A."/>
            <person name="Ahrendt S.R."/>
            <person name="Lipzen A."/>
            <person name="Sullivan W."/>
            <person name="Andreopoulos W.B."/>
            <person name="Clum A."/>
            <person name="Lindquist E."/>
            <person name="Daum C."/>
            <person name="Ramamoorthy G.K."/>
            <person name="Gryganskyi A."/>
            <person name="Culley D."/>
            <person name="Magnuson J.K."/>
            <person name="James T.Y."/>
            <person name="O'Malley M.A."/>
            <person name="Stajich J.E."/>
            <person name="Spatafora J.W."/>
            <person name="Visel A."/>
            <person name="Grigoriev I.V."/>
        </authorList>
    </citation>
    <scope>NUCLEOTIDE SEQUENCE [LARGE SCALE GENOMIC DNA]</scope>
    <source>
        <strain evidence="6 7">NRRL 3301</strain>
    </source>
</reference>
<accession>A0A1X2GQB8</accession>
<feature type="region of interest" description="Disordered" evidence="5">
    <location>
        <begin position="529"/>
        <end position="575"/>
    </location>
</feature>
<dbReference type="PROSITE" id="PS51450">
    <property type="entry name" value="LRR"/>
    <property type="match status" value="5"/>
</dbReference>
<evidence type="ECO:0000256" key="1">
    <source>
        <dbReference type="ARBA" id="ARBA00022614"/>
    </source>
</evidence>
<name>A0A1X2GQB8_9FUNG</name>
<gene>
    <name evidence="6" type="ORF">DM01DRAFT_1333539</name>
</gene>
<dbReference type="PANTHER" id="PTHR48056">
    <property type="entry name" value="LRR RECEPTOR-LIKE SERINE/THREONINE-PROTEIN KINASE-RELATED"/>
    <property type="match status" value="1"/>
</dbReference>
<evidence type="ECO:0000256" key="2">
    <source>
        <dbReference type="ARBA" id="ARBA00022737"/>
    </source>
</evidence>
<dbReference type="Pfam" id="PF13855">
    <property type="entry name" value="LRR_8"/>
    <property type="match status" value="1"/>
</dbReference>
<feature type="region of interest" description="Disordered" evidence="5">
    <location>
        <begin position="49"/>
        <end position="79"/>
    </location>
</feature>
<dbReference type="SMART" id="SM00369">
    <property type="entry name" value="LRR_TYP"/>
    <property type="match status" value="8"/>
</dbReference>